<protein>
    <submittedName>
        <fullName evidence="3">Uncharacterized protein</fullName>
    </submittedName>
</protein>
<dbReference type="AlphaFoldDB" id="A0AAV9I891"/>
<sequence>MFLCGPSTTQYRTSRSFKLWWKAPILICRKYSLAHCRHSRWHNLGLVMQATRGIIFDCDGVLVDTEELHRICYNKSFQQHQTGVVWNEELYEMLQNSIGGGKEKIRWYFTQFGWPRGVSTEEEKRQLVNTLHQDKTQYYLQLLNNGQVELRPGMARIIDEAYARGYMLCICSAANERAVQLVMNKVLKDRSKKFHLVLAGDVVSRKKPDPEIYLLAKEKLGLDANSCVVIEDSQIGLQAAKAAGLGCVITPTKYTTKQNFQDALAIYSELGDDSQLEQLFLLLFSR</sequence>
<dbReference type="GO" id="GO:0046872">
    <property type="term" value="F:metal ion binding"/>
    <property type="evidence" value="ECO:0007669"/>
    <property type="project" value="UniProtKB-KW"/>
</dbReference>
<dbReference type="SFLD" id="SFLDG01129">
    <property type="entry name" value="C1.5:_HAD__Beta-PGM__Phosphata"/>
    <property type="match status" value="1"/>
</dbReference>
<dbReference type="FunFam" id="3.40.50.1000:FF:000036">
    <property type="entry name" value="HAD family hydrolase"/>
    <property type="match status" value="1"/>
</dbReference>
<evidence type="ECO:0000256" key="2">
    <source>
        <dbReference type="ARBA" id="ARBA00022801"/>
    </source>
</evidence>
<name>A0AAV9I891_9RHOD</name>
<evidence type="ECO:0000256" key="1">
    <source>
        <dbReference type="ARBA" id="ARBA00022723"/>
    </source>
</evidence>
<evidence type="ECO:0000313" key="3">
    <source>
        <dbReference type="EMBL" id="KAK4523541.1"/>
    </source>
</evidence>
<dbReference type="InterPro" id="IPR023214">
    <property type="entry name" value="HAD_sf"/>
</dbReference>
<dbReference type="InterPro" id="IPR006439">
    <property type="entry name" value="HAD-SF_hydro_IA"/>
</dbReference>
<dbReference type="NCBIfam" id="TIGR01509">
    <property type="entry name" value="HAD-SF-IA-v3"/>
    <property type="match status" value="1"/>
</dbReference>
<accession>A0AAV9I891</accession>
<dbReference type="InterPro" id="IPR041492">
    <property type="entry name" value="HAD_2"/>
</dbReference>
<dbReference type="NCBIfam" id="TIGR01549">
    <property type="entry name" value="HAD-SF-IA-v1"/>
    <property type="match status" value="1"/>
</dbReference>
<gene>
    <name evidence="3" type="ORF">GAYE_PCTG69G1437</name>
</gene>
<dbReference type="SUPFAM" id="SSF56784">
    <property type="entry name" value="HAD-like"/>
    <property type="match status" value="1"/>
</dbReference>
<dbReference type="PRINTS" id="PR00413">
    <property type="entry name" value="HADHALOGNASE"/>
</dbReference>
<dbReference type="PANTHER" id="PTHR42896">
    <property type="entry name" value="XYLULOSE-1,5-BISPHOSPHATE (XUBP) PHOSPHATASE"/>
    <property type="match status" value="1"/>
</dbReference>
<dbReference type="Proteomes" id="UP001300502">
    <property type="component" value="Unassembled WGS sequence"/>
</dbReference>
<dbReference type="Gene3D" id="3.40.50.1000">
    <property type="entry name" value="HAD superfamily/HAD-like"/>
    <property type="match status" value="1"/>
</dbReference>
<comment type="caution">
    <text evidence="3">The sequence shown here is derived from an EMBL/GenBank/DDBJ whole genome shotgun (WGS) entry which is preliminary data.</text>
</comment>
<proteinExistence type="predicted"/>
<dbReference type="Gene3D" id="1.10.150.240">
    <property type="entry name" value="Putative phosphatase, domain 2"/>
    <property type="match status" value="1"/>
</dbReference>
<dbReference type="PANTHER" id="PTHR42896:SF4">
    <property type="entry name" value="OS08G0485900 PROTEIN"/>
    <property type="match status" value="1"/>
</dbReference>
<dbReference type="InterPro" id="IPR023198">
    <property type="entry name" value="PGP-like_dom2"/>
</dbReference>
<organism evidence="3 4">
    <name type="scientific">Galdieria yellowstonensis</name>
    <dbReference type="NCBI Taxonomy" id="3028027"/>
    <lineage>
        <taxon>Eukaryota</taxon>
        <taxon>Rhodophyta</taxon>
        <taxon>Bangiophyceae</taxon>
        <taxon>Galdieriales</taxon>
        <taxon>Galdieriaceae</taxon>
        <taxon>Galdieria</taxon>
    </lineage>
</organism>
<dbReference type="InterPro" id="IPR044999">
    <property type="entry name" value="CbbY-like"/>
</dbReference>
<keyword evidence="1" id="KW-0479">Metal-binding</keyword>
<dbReference type="InterPro" id="IPR036412">
    <property type="entry name" value="HAD-like_sf"/>
</dbReference>
<reference evidence="3 4" key="1">
    <citation type="submission" date="2022-07" db="EMBL/GenBank/DDBJ databases">
        <title>Genome-wide signatures of adaptation to extreme environments.</title>
        <authorList>
            <person name="Cho C.H."/>
            <person name="Yoon H.S."/>
        </authorList>
    </citation>
    <scope>NUCLEOTIDE SEQUENCE [LARGE SCALE GENOMIC DNA]</scope>
    <source>
        <strain evidence="3 4">108.79 E11</strain>
    </source>
</reference>
<evidence type="ECO:0000313" key="4">
    <source>
        <dbReference type="Proteomes" id="UP001300502"/>
    </source>
</evidence>
<dbReference type="Pfam" id="PF13419">
    <property type="entry name" value="HAD_2"/>
    <property type="match status" value="1"/>
</dbReference>
<dbReference type="EMBL" id="JANCYU010000016">
    <property type="protein sequence ID" value="KAK4523541.1"/>
    <property type="molecule type" value="Genomic_DNA"/>
</dbReference>
<keyword evidence="4" id="KW-1185">Reference proteome</keyword>
<dbReference type="GO" id="GO:0016787">
    <property type="term" value="F:hydrolase activity"/>
    <property type="evidence" value="ECO:0007669"/>
    <property type="project" value="UniProtKB-KW"/>
</dbReference>
<dbReference type="SFLD" id="SFLDS00003">
    <property type="entry name" value="Haloacid_Dehalogenase"/>
    <property type="match status" value="1"/>
</dbReference>
<keyword evidence="2" id="KW-0378">Hydrolase</keyword>